<evidence type="ECO:0008006" key="3">
    <source>
        <dbReference type="Google" id="ProtNLM"/>
    </source>
</evidence>
<protein>
    <recommendedName>
        <fullName evidence="3">Phage protein</fullName>
    </recommendedName>
</protein>
<name>A0A164NCR0_BACCE</name>
<dbReference type="EMBL" id="LJKE01000056">
    <property type="protein sequence ID" value="KZD63355.1"/>
    <property type="molecule type" value="Genomic_DNA"/>
</dbReference>
<proteinExistence type="predicted"/>
<sequence>MSNIQKYIDKMAEAHLIVSEDTIVDNFTIRDIKEYMAYLRKEVKIKNEQVKELVVINATLEVKYEKCLEKQKKKK</sequence>
<dbReference type="AlphaFoldDB" id="A0A164NCR0"/>
<comment type="caution">
    <text evidence="1">The sequence shown here is derived from an EMBL/GenBank/DDBJ whole genome shotgun (WGS) entry which is preliminary data.</text>
</comment>
<dbReference type="RefSeq" id="WP_063261655.1">
    <property type="nucleotide sequence ID" value="NZ_LJKE01000056.1"/>
</dbReference>
<organism evidence="1 2">
    <name type="scientific">Bacillus cereus</name>
    <dbReference type="NCBI Taxonomy" id="1396"/>
    <lineage>
        <taxon>Bacteria</taxon>
        <taxon>Bacillati</taxon>
        <taxon>Bacillota</taxon>
        <taxon>Bacilli</taxon>
        <taxon>Bacillales</taxon>
        <taxon>Bacillaceae</taxon>
        <taxon>Bacillus</taxon>
        <taxon>Bacillus cereus group</taxon>
    </lineage>
</organism>
<accession>A0A164NCR0</accession>
<dbReference type="Proteomes" id="UP000076482">
    <property type="component" value="Unassembled WGS sequence"/>
</dbReference>
<gene>
    <name evidence="1" type="ORF">B4088_3340</name>
</gene>
<reference evidence="1 2" key="1">
    <citation type="submission" date="2015-09" db="EMBL/GenBank/DDBJ databases">
        <title>Bacillus cereus food isolates.</title>
        <authorList>
            <person name="Boekhorst J."/>
        </authorList>
    </citation>
    <scope>NUCLEOTIDE SEQUENCE [LARGE SCALE GENOMIC DNA]</scope>
    <source>
        <strain evidence="1 2">B4088</strain>
    </source>
</reference>
<evidence type="ECO:0000313" key="1">
    <source>
        <dbReference type="EMBL" id="KZD63355.1"/>
    </source>
</evidence>
<evidence type="ECO:0000313" key="2">
    <source>
        <dbReference type="Proteomes" id="UP000076482"/>
    </source>
</evidence>
<dbReference type="PATRIC" id="fig|1396.535.peg.3986"/>